<keyword evidence="2" id="KW-1185">Reference proteome</keyword>
<evidence type="ECO:0000313" key="2">
    <source>
        <dbReference type="Proteomes" id="UP000070700"/>
    </source>
</evidence>
<gene>
    <name evidence="1" type="ORF">LY89DRAFT_787844</name>
</gene>
<dbReference type="KEGG" id="psco:LY89DRAFT_787844"/>
<dbReference type="STRING" id="149040.A0A132BD03"/>
<evidence type="ECO:0000313" key="1">
    <source>
        <dbReference type="EMBL" id="KUJ09537.1"/>
    </source>
</evidence>
<dbReference type="RefSeq" id="XP_018063892.1">
    <property type="nucleotide sequence ID" value="XM_018223110.1"/>
</dbReference>
<dbReference type="OrthoDB" id="2153176at2759"/>
<dbReference type="PANTHER" id="PTHR31687">
    <property type="match status" value="1"/>
</dbReference>
<dbReference type="GeneID" id="28832836"/>
<sequence>MDAETQYKYLLSLESVRSSAKCAYKAAQLNKLRSFDFHPDRLDEAAEHVCSLIMRDFSPEQFKTIPPHGRWQHFETKDVPRLEELLQEWRNAGTDDLECSRRLVDLFLVSVLLDAGAGDLWKFTEKSTGLEIERSEGLAVASLYAFKDGVFSKSSNEVNALGLKTLTAESLGSAMQSSVDNPILGLAGRAELLQRLGSSLLALPEIFGETGRPGNMVDFLLLSKSRDNPIDLKNLWDLLQQLLIPTWPTNRTTYNAKPIGDAWPLQILHEQREHDPSGTGIQPFHKLTQWLTYSLLVIFERLLDIKWIGTEHLTGLPEYRNGGLFVDMGVLTLRAEVLDRGRAASGTNVPLFDPTDDVIVEWRTLTVSLLDVTLELVNRKLAEKTGEVAEPLTLAQLLEAGTWKAGRELAAKYRPQSKGSPIEIQSDGTLF</sequence>
<dbReference type="Proteomes" id="UP000070700">
    <property type="component" value="Unassembled WGS sequence"/>
</dbReference>
<name>A0A132BD03_MOLSC</name>
<dbReference type="PANTHER" id="PTHR31687:SF3">
    <property type="entry name" value="PROTEIN URG3"/>
    <property type="match status" value="1"/>
</dbReference>
<protein>
    <submittedName>
        <fullName evidence="1">DUF1688-domain-containing protein</fullName>
    </submittedName>
</protein>
<dbReference type="EMBL" id="KQ947431">
    <property type="protein sequence ID" value="KUJ09537.1"/>
    <property type="molecule type" value="Genomic_DNA"/>
</dbReference>
<dbReference type="InParanoid" id="A0A132BD03"/>
<reference evidence="1 2" key="1">
    <citation type="submission" date="2015-10" db="EMBL/GenBank/DDBJ databases">
        <title>Full genome of DAOMC 229536 Phialocephala scopiformis, a fungal endophyte of spruce producing the potent anti-insectan compound rugulosin.</title>
        <authorList>
            <consortium name="DOE Joint Genome Institute"/>
            <person name="Walker A.K."/>
            <person name="Frasz S.L."/>
            <person name="Seifert K.A."/>
            <person name="Miller J.D."/>
            <person name="Mondo S.J."/>
            <person name="Labutti K."/>
            <person name="Lipzen A."/>
            <person name="Dockter R."/>
            <person name="Kennedy M."/>
            <person name="Grigoriev I.V."/>
            <person name="Spatafora J.W."/>
        </authorList>
    </citation>
    <scope>NUCLEOTIDE SEQUENCE [LARGE SCALE GENOMIC DNA]</scope>
    <source>
        <strain evidence="1 2">CBS 120377</strain>
    </source>
</reference>
<proteinExistence type="predicted"/>
<accession>A0A132BD03</accession>
<dbReference type="AlphaFoldDB" id="A0A132BD03"/>
<dbReference type="InterPro" id="IPR012469">
    <property type="entry name" value="DUF1688"/>
</dbReference>
<organism evidence="1 2">
    <name type="scientific">Mollisia scopiformis</name>
    <name type="common">Conifer needle endophyte fungus</name>
    <name type="synonym">Phialocephala scopiformis</name>
    <dbReference type="NCBI Taxonomy" id="149040"/>
    <lineage>
        <taxon>Eukaryota</taxon>
        <taxon>Fungi</taxon>
        <taxon>Dikarya</taxon>
        <taxon>Ascomycota</taxon>
        <taxon>Pezizomycotina</taxon>
        <taxon>Leotiomycetes</taxon>
        <taxon>Helotiales</taxon>
        <taxon>Mollisiaceae</taxon>
        <taxon>Mollisia</taxon>
    </lineage>
</organism>
<dbReference type="Pfam" id="PF07958">
    <property type="entry name" value="DUF1688"/>
    <property type="match status" value="1"/>
</dbReference>